<dbReference type="EMBL" id="CAEZUV010000002">
    <property type="protein sequence ID" value="CAB4604253.1"/>
    <property type="molecule type" value="Genomic_DNA"/>
</dbReference>
<reference evidence="1" key="1">
    <citation type="submission" date="2020-05" db="EMBL/GenBank/DDBJ databases">
        <authorList>
            <person name="Chiriac C."/>
            <person name="Salcher M."/>
            <person name="Ghai R."/>
            <person name="Kavagutti S V."/>
        </authorList>
    </citation>
    <scope>NUCLEOTIDE SEQUENCE</scope>
</reference>
<sequence>MNSFASVTDGNDSLRTLAREATRGFVTSANDEIAFGVAFQIVSKGASLLGFEGSLESGELEMTIECSARPCISPETTVRITLTQNAQTHPKIKVSAIEYVSPWA</sequence>
<evidence type="ECO:0000313" key="1">
    <source>
        <dbReference type="EMBL" id="CAB4604253.1"/>
    </source>
</evidence>
<dbReference type="AlphaFoldDB" id="A0A6J6GWE1"/>
<accession>A0A6J6GWE1</accession>
<protein>
    <submittedName>
        <fullName evidence="1">Unannotated protein</fullName>
    </submittedName>
</protein>
<name>A0A6J6GWE1_9ZZZZ</name>
<organism evidence="1">
    <name type="scientific">freshwater metagenome</name>
    <dbReference type="NCBI Taxonomy" id="449393"/>
    <lineage>
        <taxon>unclassified sequences</taxon>
        <taxon>metagenomes</taxon>
        <taxon>ecological metagenomes</taxon>
    </lineage>
</organism>
<gene>
    <name evidence="1" type="ORF">UFOPK1856_00037</name>
</gene>
<proteinExistence type="predicted"/>